<keyword evidence="6" id="KW-1185">Reference proteome</keyword>
<dbReference type="PRINTS" id="PR00035">
    <property type="entry name" value="HTHGNTR"/>
</dbReference>
<evidence type="ECO:0000313" key="5">
    <source>
        <dbReference type="EMBL" id="MFD0790020.1"/>
    </source>
</evidence>
<dbReference type="PANTHER" id="PTHR44846">
    <property type="entry name" value="MANNOSYL-D-GLYCERATE TRANSPORT/METABOLISM SYSTEM REPRESSOR MNGR-RELATED"/>
    <property type="match status" value="1"/>
</dbReference>
<feature type="domain" description="HTH gntR-type" evidence="4">
    <location>
        <begin position="15"/>
        <end position="82"/>
    </location>
</feature>
<dbReference type="PANTHER" id="PTHR44846:SF1">
    <property type="entry name" value="MANNOSYL-D-GLYCERATE TRANSPORT_METABOLISM SYSTEM REPRESSOR MNGR-RELATED"/>
    <property type="match status" value="1"/>
</dbReference>
<gene>
    <name evidence="5" type="ORF">ACFQ0P_06390</name>
</gene>
<dbReference type="SMART" id="SM00866">
    <property type="entry name" value="UTRA"/>
    <property type="match status" value="1"/>
</dbReference>
<dbReference type="InterPro" id="IPR050679">
    <property type="entry name" value="Bact_HTH_transcr_reg"/>
</dbReference>
<dbReference type="RefSeq" id="WP_204981267.1">
    <property type="nucleotide sequence ID" value="NZ_JBHTII010000001.1"/>
</dbReference>
<accession>A0ABW3AGX9</accession>
<dbReference type="PROSITE" id="PS50949">
    <property type="entry name" value="HTH_GNTR"/>
    <property type="match status" value="1"/>
</dbReference>
<dbReference type="Pfam" id="PF07702">
    <property type="entry name" value="UTRA"/>
    <property type="match status" value="1"/>
</dbReference>
<dbReference type="InterPro" id="IPR036390">
    <property type="entry name" value="WH_DNA-bd_sf"/>
</dbReference>
<keyword evidence="1" id="KW-0805">Transcription regulation</keyword>
<evidence type="ECO:0000256" key="3">
    <source>
        <dbReference type="ARBA" id="ARBA00023163"/>
    </source>
</evidence>
<reference evidence="6" key="1">
    <citation type="journal article" date="2019" name="Int. J. Syst. Evol. Microbiol.">
        <title>The Global Catalogue of Microorganisms (GCM) 10K type strain sequencing project: providing services to taxonomists for standard genome sequencing and annotation.</title>
        <authorList>
            <consortium name="The Broad Institute Genomics Platform"/>
            <consortium name="The Broad Institute Genome Sequencing Center for Infectious Disease"/>
            <person name="Wu L."/>
            <person name="Ma J."/>
        </authorList>
    </citation>
    <scope>NUCLEOTIDE SEQUENCE [LARGE SCALE GENOMIC DNA]</scope>
    <source>
        <strain evidence="6">CCUG 54523</strain>
    </source>
</reference>
<evidence type="ECO:0000313" key="6">
    <source>
        <dbReference type="Proteomes" id="UP001597055"/>
    </source>
</evidence>
<keyword evidence="2" id="KW-0238">DNA-binding</keyword>
<evidence type="ECO:0000256" key="2">
    <source>
        <dbReference type="ARBA" id="ARBA00023125"/>
    </source>
</evidence>
<dbReference type="InterPro" id="IPR036388">
    <property type="entry name" value="WH-like_DNA-bd_sf"/>
</dbReference>
<dbReference type="SUPFAM" id="SSF64288">
    <property type="entry name" value="Chorismate lyase-like"/>
    <property type="match status" value="1"/>
</dbReference>
<evidence type="ECO:0000256" key="1">
    <source>
        <dbReference type="ARBA" id="ARBA00023015"/>
    </source>
</evidence>
<sequence>MQRDSSSRFAERPGNADRRRLALMLRAAIVRGDFPDGKLPREFELMRDYGASRSVVRDVLQQLAATGVVTREQGVGTHADIGSVFGLYEFHGVDVIPEQSTYPRMVDRAVIPTPPVARARMPRVGPEVLRVEYLAAPADFASAVSTNYFVLPKAASLETAPFGHNIYQFLHNGGLSLSSSEFLLGAMAADETLAHRLSVPAMTPLLSLEQVMYDEAGEHLCFSTVALRSDRVAFFSRVGRSRGGDALRPLRDDSPGDLGFS</sequence>
<dbReference type="InterPro" id="IPR028978">
    <property type="entry name" value="Chorismate_lyase_/UTRA_dom_sf"/>
</dbReference>
<dbReference type="CDD" id="cd07377">
    <property type="entry name" value="WHTH_GntR"/>
    <property type="match status" value="1"/>
</dbReference>
<name>A0ABW3AGX9_9MICO</name>
<dbReference type="EMBL" id="JBHTII010000001">
    <property type="protein sequence ID" value="MFD0790020.1"/>
    <property type="molecule type" value="Genomic_DNA"/>
</dbReference>
<organism evidence="5 6">
    <name type="scientific">Microbacterium insulae</name>
    <dbReference type="NCBI Taxonomy" id="483014"/>
    <lineage>
        <taxon>Bacteria</taxon>
        <taxon>Bacillati</taxon>
        <taxon>Actinomycetota</taxon>
        <taxon>Actinomycetes</taxon>
        <taxon>Micrococcales</taxon>
        <taxon>Microbacteriaceae</taxon>
        <taxon>Microbacterium</taxon>
    </lineage>
</organism>
<dbReference type="Proteomes" id="UP001597055">
    <property type="component" value="Unassembled WGS sequence"/>
</dbReference>
<dbReference type="InterPro" id="IPR000524">
    <property type="entry name" value="Tscrpt_reg_HTH_GntR"/>
</dbReference>
<comment type="caution">
    <text evidence="5">The sequence shown here is derived from an EMBL/GenBank/DDBJ whole genome shotgun (WGS) entry which is preliminary data.</text>
</comment>
<dbReference type="SUPFAM" id="SSF46785">
    <property type="entry name" value="Winged helix' DNA-binding domain"/>
    <property type="match status" value="1"/>
</dbReference>
<keyword evidence="3" id="KW-0804">Transcription</keyword>
<proteinExistence type="predicted"/>
<protein>
    <submittedName>
        <fullName evidence="5">GntR family transcriptional regulator</fullName>
    </submittedName>
</protein>
<dbReference type="InterPro" id="IPR011663">
    <property type="entry name" value="UTRA"/>
</dbReference>
<dbReference type="Pfam" id="PF00392">
    <property type="entry name" value="GntR"/>
    <property type="match status" value="1"/>
</dbReference>
<dbReference type="Gene3D" id="1.10.10.10">
    <property type="entry name" value="Winged helix-like DNA-binding domain superfamily/Winged helix DNA-binding domain"/>
    <property type="match status" value="1"/>
</dbReference>
<dbReference type="SMART" id="SM00345">
    <property type="entry name" value="HTH_GNTR"/>
    <property type="match status" value="1"/>
</dbReference>
<dbReference type="Gene3D" id="3.40.1410.10">
    <property type="entry name" value="Chorismate lyase-like"/>
    <property type="match status" value="1"/>
</dbReference>
<evidence type="ECO:0000259" key="4">
    <source>
        <dbReference type="PROSITE" id="PS50949"/>
    </source>
</evidence>